<protein>
    <submittedName>
        <fullName evidence="2">Uncharacterized protein</fullName>
    </submittedName>
</protein>
<feature type="transmembrane region" description="Helical" evidence="1">
    <location>
        <begin position="90"/>
        <end position="111"/>
    </location>
</feature>
<proteinExistence type="predicted"/>
<feature type="transmembrane region" description="Helical" evidence="1">
    <location>
        <begin position="33"/>
        <end position="51"/>
    </location>
</feature>
<reference evidence="2 3" key="1">
    <citation type="submission" date="2019-08" db="EMBL/GenBank/DDBJ databases">
        <title>Deep-cultivation of Planctomycetes and their phenomic and genomic characterization uncovers novel biology.</title>
        <authorList>
            <person name="Wiegand S."/>
            <person name="Jogler M."/>
            <person name="Boedeker C."/>
            <person name="Pinto D."/>
            <person name="Vollmers J."/>
            <person name="Rivas-Marin E."/>
            <person name="Kohn T."/>
            <person name="Peeters S.H."/>
            <person name="Heuer A."/>
            <person name="Rast P."/>
            <person name="Oberbeckmann S."/>
            <person name="Bunk B."/>
            <person name="Jeske O."/>
            <person name="Meyerdierks A."/>
            <person name="Storesund J.E."/>
            <person name="Kallscheuer N."/>
            <person name="Luecker S."/>
            <person name="Lage O.M."/>
            <person name="Pohl T."/>
            <person name="Merkel B.J."/>
            <person name="Hornburger P."/>
            <person name="Mueller R.-W."/>
            <person name="Bruemmer F."/>
            <person name="Labrenz M."/>
            <person name="Spormann A.M."/>
            <person name="Op den Camp H."/>
            <person name="Overmann J."/>
            <person name="Amann R."/>
            <person name="Jetten M.S.M."/>
            <person name="Mascher T."/>
            <person name="Medema M.H."/>
            <person name="Devos D.P."/>
            <person name="Kaster A.-K."/>
            <person name="Ovreas L."/>
            <person name="Rohde M."/>
            <person name="Galperin M.Y."/>
            <person name="Jogler C."/>
        </authorList>
    </citation>
    <scope>NUCLEOTIDE SEQUENCE [LARGE SCALE GENOMIC DNA]</scope>
    <source>
        <strain evidence="2 3">FC18</strain>
    </source>
</reference>
<evidence type="ECO:0000256" key="1">
    <source>
        <dbReference type="SAM" id="Phobius"/>
    </source>
</evidence>
<accession>A0A5B9P8V7</accession>
<dbReference type="EMBL" id="CP042912">
    <property type="protein sequence ID" value="QEG21879.1"/>
    <property type="molecule type" value="Genomic_DNA"/>
</dbReference>
<feature type="transmembrane region" description="Helical" evidence="1">
    <location>
        <begin position="57"/>
        <end position="78"/>
    </location>
</feature>
<keyword evidence="1" id="KW-0472">Membrane</keyword>
<evidence type="ECO:0000313" key="2">
    <source>
        <dbReference type="EMBL" id="QEG21879.1"/>
    </source>
</evidence>
<dbReference type="AlphaFoldDB" id="A0A5B9P8V7"/>
<dbReference type="KEGG" id="mff:MFFC18_17400"/>
<gene>
    <name evidence="2" type="ORF">MFFC18_17400</name>
</gene>
<keyword evidence="1" id="KW-0812">Transmembrane</keyword>
<dbReference type="RefSeq" id="WP_148618713.1">
    <property type="nucleotide sequence ID" value="NZ_CP042912.1"/>
</dbReference>
<feature type="transmembrane region" description="Helical" evidence="1">
    <location>
        <begin position="6"/>
        <end position="24"/>
    </location>
</feature>
<dbReference type="STRING" id="980251.GCA_001642875_03341"/>
<keyword evidence="1" id="KW-1133">Transmembrane helix</keyword>
<keyword evidence="3" id="KW-1185">Reference proteome</keyword>
<organism evidence="2 3">
    <name type="scientific">Mariniblastus fucicola</name>
    <dbReference type="NCBI Taxonomy" id="980251"/>
    <lineage>
        <taxon>Bacteria</taxon>
        <taxon>Pseudomonadati</taxon>
        <taxon>Planctomycetota</taxon>
        <taxon>Planctomycetia</taxon>
        <taxon>Pirellulales</taxon>
        <taxon>Pirellulaceae</taxon>
        <taxon>Mariniblastus</taxon>
    </lineage>
</organism>
<dbReference type="Proteomes" id="UP000322214">
    <property type="component" value="Chromosome"/>
</dbReference>
<evidence type="ECO:0000313" key="3">
    <source>
        <dbReference type="Proteomes" id="UP000322214"/>
    </source>
</evidence>
<dbReference type="OrthoDB" id="9999221at2"/>
<sequence length="122" mass="13423">MNWRFILTILYGLFMIWTGLLRSIEAQAFKPNAFYFCLVVGLLSVVGGFLFRAQRRWMATIVTLVASGIALTFYLSCFIGQPEKDASVRVALAIVASLGQLCVTLTAAVPAKEPSVRENTSN</sequence>
<name>A0A5B9P8V7_9BACT</name>